<dbReference type="CDD" id="cd02856">
    <property type="entry name" value="E_set_GDE_Isoamylase_N"/>
    <property type="match status" value="1"/>
</dbReference>
<dbReference type="InterPro" id="IPR006047">
    <property type="entry name" value="GH13_cat_dom"/>
</dbReference>
<name>A0ABS5US99_9BIFI</name>
<dbReference type="NCBIfam" id="TIGR02100">
    <property type="entry name" value="glgX_debranch"/>
    <property type="match status" value="1"/>
</dbReference>
<protein>
    <submittedName>
        <fullName evidence="4">Glycogen debranching protein GlgX</fullName>
    </submittedName>
</protein>
<dbReference type="Gene3D" id="3.20.20.80">
    <property type="entry name" value="Glycosidases"/>
    <property type="match status" value="1"/>
</dbReference>
<dbReference type="InterPro" id="IPR044505">
    <property type="entry name" value="GlgX_Isoamylase_N_E_set"/>
</dbReference>
<dbReference type="SUPFAM" id="SSF51011">
    <property type="entry name" value="Glycosyl hydrolase domain"/>
    <property type="match status" value="1"/>
</dbReference>
<evidence type="ECO:0000313" key="4">
    <source>
        <dbReference type="EMBL" id="MBT1173686.1"/>
    </source>
</evidence>
<dbReference type="SUPFAM" id="SSF81296">
    <property type="entry name" value="E set domains"/>
    <property type="match status" value="1"/>
</dbReference>
<feature type="domain" description="Glycosyl hydrolase family 13 catalytic" evidence="3">
    <location>
        <begin position="212"/>
        <end position="640"/>
    </location>
</feature>
<dbReference type="Proteomes" id="UP000773064">
    <property type="component" value="Unassembled WGS sequence"/>
</dbReference>
<accession>A0ABS5US99</accession>
<sequence>MRNPSLHRFATRPGFYFTEDGGADVIVRSETADQVWLSVIESLDDPTAFYQDAIRLFDTPGVSFVDQIHEFPVCMRLREDLYVRETLFRMEGPNYGLWYVHLPKAWSGMRYGFRVDGAWDPRHGVRFNPYKLLLDPYAKGIDGKMELSPAAFSYECEIKDNRVNGSAFGAMSTVDSLGHMPISVAIDDRDERKHDDDPEHPHIPWSKTVIYELHVKGFTAQAPWLPEELRGTYAGLAHPTTLAYLQGLGVTSIELLPIQAKQNEVFLQERGRVNYWGYNTLGFFAPEPSYATKAAQEQGAEAVRDEVIHMVRALHEAGFEVIMDVVYNHSCEGGIEGPTVCWRGLDALSYYRRQKNNIGRLEDTTGCGNTFDFTNTHVVTFAIDSLRYWAKRIGIDGFRFDLGVSLARLNGEFTQHHPFLYALRADLLLGNLKLIMEPWDLGNLGWRTGQFSLPFAEWNDRFRDTARQFWLTDVAGGGRIGRIGMQEMATRLCGSADLFATDPGRGAASSINFVSCHDGFTLTDLTRYQNKHNEANGENNNDGSNVNNSANFGVEGRTDDMTIIARRERAAMNMLGTLLLSLGTPMMLAGDEYGNSQSGNNNAYCQDSPISYLKWDWLYSSEKTWHMHRLETVSKLIALRKSLDLYHQEGFFTRLTQLGLLKPSSRIQWFLPNGTTPMERDWFDLGQRSFVMQLLDASETDVLIVINGVPEDKQFRLPADNAWTPAWCSAESTGHLPGHGLKVRDIRLGGQQSIWTHSLPEDSPIHELVERMQSEPSTKRTHDLIDAFDADMRALAKAEAEAQARQRAEAEAAADTDAQRNADTEAATADGVEGVEDELDTDPVVLPLTDDENGSDADAAAQESAPEPPDENVWTFPALSISLMKQLS</sequence>
<dbReference type="RefSeq" id="WP_214358926.1">
    <property type="nucleotide sequence ID" value="NZ_JAFEJS010000013.1"/>
</dbReference>
<dbReference type="SUPFAM" id="SSF51445">
    <property type="entry name" value="(Trans)glycosidases"/>
    <property type="match status" value="1"/>
</dbReference>
<evidence type="ECO:0000313" key="5">
    <source>
        <dbReference type="Proteomes" id="UP000773064"/>
    </source>
</evidence>
<evidence type="ECO:0000256" key="2">
    <source>
        <dbReference type="SAM" id="MobiDB-lite"/>
    </source>
</evidence>
<dbReference type="SMART" id="SM00642">
    <property type="entry name" value="Aamy"/>
    <property type="match status" value="1"/>
</dbReference>
<comment type="similarity">
    <text evidence="1">Belongs to the glycosyl hydrolase 13 family.</text>
</comment>
<reference evidence="4 5" key="1">
    <citation type="journal article" date="2021" name="Environ. Microbiol.">
        <title>Genetic insights into the dark matter of the mammalian gut microbiota through targeted genome reconstruction.</title>
        <authorList>
            <person name="Lugli G.A."/>
            <person name="Alessandri G."/>
            <person name="Milani C."/>
            <person name="Viappiani A."/>
            <person name="Fontana F."/>
            <person name="Tarracchini C."/>
            <person name="Mancabelli L."/>
            <person name="Argentini C."/>
            <person name="Ruiz L."/>
            <person name="Margolles A."/>
            <person name="van Sinderen D."/>
            <person name="Turroni F."/>
            <person name="Ventura M."/>
        </authorList>
    </citation>
    <scope>NUCLEOTIDE SEQUENCE [LARGE SCALE GENOMIC DNA]</scope>
    <source>
        <strain evidence="4 5">MA2</strain>
    </source>
</reference>
<dbReference type="PANTHER" id="PTHR43002">
    <property type="entry name" value="GLYCOGEN DEBRANCHING ENZYME"/>
    <property type="match status" value="1"/>
</dbReference>
<dbReference type="CDD" id="cd11326">
    <property type="entry name" value="AmyAc_Glg_debranch"/>
    <property type="match status" value="1"/>
</dbReference>
<gene>
    <name evidence="4" type="primary">glgX</name>
    <name evidence="4" type="ORF">JS528_10115</name>
</gene>
<feature type="region of interest" description="Disordered" evidence="2">
    <location>
        <begin position="532"/>
        <end position="551"/>
    </location>
</feature>
<dbReference type="InterPro" id="IPR011837">
    <property type="entry name" value="Glycogen_debranch_GlgX"/>
</dbReference>
<organism evidence="4 5">
    <name type="scientific">Bifidobacterium santillanense</name>
    <dbReference type="NCBI Taxonomy" id="2809028"/>
    <lineage>
        <taxon>Bacteria</taxon>
        <taxon>Bacillati</taxon>
        <taxon>Actinomycetota</taxon>
        <taxon>Actinomycetes</taxon>
        <taxon>Bifidobacteriales</taxon>
        <taxon>Bifidobacteriaceae</taxon>
        <taxon>Bifidobacterium</taxon>
    </lineage>
</organism>
<feature type="compositionally biased region" description="Basic and acidic residues" evidence="2">
    <location>
        <begin position="799"/>
        <end position="810"/>
    </location>
</feature>
<keyword evidence="5" id="KW-1185">Reference proteome</keyword>
<comment type="caution">
    <text evidence="4">The sequence shown here is derived from an EMBL/GenBank/DDBJ whole genome shotgun (WGS) entry which is preliminary data.</text>
</comment>
<evidence type="ECO:0000259" key="3">
    <source>
        <dbReference type="SMART" id="SM00642"/>
    </source>
</evidence>
<dbReference type="EMBL" id="JAFEJS010000013">
    <property type="protein sequence ID" value="MBT1173686.1"/>
    <property type="molecule type" value="Genomic_DNA"/>
</dbReference>
<feature type="region of interest" description="Disordered" evidence="2">
    <location>
        <begin position="799"/>
        <end position="874"/>
    </location>
</feature>
<proteinExistence type="inferred from homology"/>
<dbReference type="InterPro" id="IPR014756">
    <property type="entry name" value="Ig_E-set"/>
</dbReference>
<evidence type="ECO:0000256" key="1">
    <source>
        <dbReference type="ARBA" id="ARBA00008061"/>
    </source>
</evidence>
<dbReference type="Gene3D" id="2.60.40.10">
    <property type="entry name" value="Immunoglobulins"/>
    <property type="match status" value="1"/>
</dbReference>
<dbReference type="InterPro" id="IPR013783">
    <property type="entry name" value="Ig-like_fold"/>
</dbReference>
<feature type="compositionally biased region" description="Low complexity" evidence="2">
    <location>
        <begin position="536"/>
        <end position="551"/>
    </location>
</feature>
<dbReference type="InterPro" id="IPR017853">
    <property type="entry name" value="GH"/>
</dbReference>